<gene>
    <name evidence="2" type="ORF">GCM10023320_11620</name>
</gene>
<dbReference type="RefSeq" id="WP_345603750.1">
    <property type="nucleotide sequence ID" value="NZ_BAABJO010000004.1"/>
</dbReference>
<keyword evidence="3" id="KW-1185">Reference proteome</keyword>
<reference evidence="3" key="1">
    <citation type="journal article" date="2019" name="Int. J. Syst. Evol. Microbiol.">
        <title>The Global Catalogue of Microorganisms (GCM) 10K type strain sequencing project: providing services to taxonomists for standard genome sequencing and annotation.</title>
        <authorList>
            <consortium name="The Broad Institute Genomics Platform"/>
            <consortium name="The Broad Institute Genome Sequencing Center for Infectious Disease"/>
            <person name="Wu L."/>
            <person name="Ma J."/>
        </authorList>
    </citation>
    <scope>NUCLEOTIDE SEQUENCE [LARGE SCALE GENOMIC DNA]</scope>
    <source>
        <strain evidence="3">JCM 18302</strain>
    </source>
</reference>
<dbReference type="EMBL" id="BAABJO010000004">
    <property type="protein sequence ID" value="GAA5114453.1"/>
    <property type="molecule type" value="Genomic_DNA"/>
</dbReference>
<evidence type="ECO:0000256" key="1">
    <source>
        <dbReference type="SAM" id="MobiDB-lite"/>
    </source>
</evidence>
<evidence type="ECO:0000313" key="2">
    <source>
        <dbReference type="EMBL" id="GAA5114453.1"/>
    </source>
</evidence>
<accession>A0ABP9NFT3</accession>
<sequence length="349" mass="39281">MGGLSRDRVLHWLGAADHEQRMELMRQVMDPAVRLSVPILGVAIGGWWIQIARRLIWVTSETEDEGRLLELLLDGTMTNTEVMPLAAAEPILIAVPMTRQPANWAFIARLWTEGVRRPFDRPWSKLAKAVHGHGIPTITLDPVSTPVEIACQMVLKGYWHGYLASDEPALANAVAMAYPRQVERIQRATRAPSRASAAATLLEQLIHPGFDPAQGAEATRRYVRRKASIAIMEHNNREQPDRYPWTQVGISERRYYKLLPLFAEKVNGRYILDQDDVVARMRAHLDCVDKERAVRAVALEVLQSHGFTKEAARKWLQRHQPEDAVSAWPRGSGHGYTRSDPHNAAVGDP</sequence>
<name>A0ABP9NFT3_9PSEU</name>
<dbReference type="Proteomes" id="UP001500804">
    <property type="component" value="Unassembled WGS sequence"/>
</dbReference>
<proteinExistence type="predicted"/>
<feature type="region of interest" description="Disordered" evidence="1">
    <location>
        <begin position="323"/>
        <end position="349"/>
    </location>
</feature>
<comment type="caution">
    <text evidence="2">The sequence shown here is derived from an EMBL/GenBank/DDBJ whole genome shotgun (WGS) entry which is preliminary data.</text>
</comment>
<organism evidence="2 3">
    <name type="scientific">Pseudonocardia adelaidensis</name>
    <dbReference type="NCBI Taxonomy" id="648754"/>
    <lineage>
        <taxon>Bacteria</taxon>
        <taxon>Bacillati</taxon>
        <taxon>Actinomycetota</taxon>
        <taxon>Actinomycetes</taxon>
        <taxon>Pseudonocardiales</taxon>
        <taxon>Pseudonocardiaceae</taxon>
        <taxon>Pseudonocardia</taxon>
    </lineage>
</organism>
<evidence type="ECO:0000313" key="3">
    <source>
        <dbReference type="Proteomes" id="UP001500804"/>
    </source>
</evidence>
<protein>
    <submittedName>
        <fullName evidence="2">Uncharacterized protein</fullName>
    </submittedName>
</protein>